<sequence length="410" mass="46752">MSGRARANGEGSIFPYRNGFAAYAWVVRPDGRRMRKYVYGKTREIVHEKWIKLQQDAKQGPMTSTDMTVADYMTYWLEEVIKPNKAPLTYATYETFIRLYIVPGLGAEKLSRLQVQPRKVQKWLNAVAATCQCCAQGKDAARHPERRRCCALERPECCENLLSPRSLSDIRTCFRSALSNAIDDELITKNVAKSIKLPTVRKPKRKRWTSEQARQFLESARSDCDPFYAAYVLVLVMAMRKGEVLGLLVDAVDLDAGELGIEHQLQRVRRQLLHRETKTEASDDTLPLPGIASTALSQRLARRDRDREQAGEAWQEFGLMFCTRYGTPIEPRNFNRAWDARCRKAEVPKISVHDGRRTCGSLLADLDVHPRVAMRILRHAQFAVTMEIYTEVSSEATQAGLKRLGESLER</sequence>
<reference evidence="7 8" key="1">
    <citation type="submission" date="2019-11" db="EMBL/GenBank/DDBJ databases">
        <authorList>
            <person name="Li X.-J."/>
            <person name="Feng X.-M."/>
        </authorList>
    </citation>
    <scope>NUCLEOTIDE SEQUENCE [LARGE SCALE GENOMIC DNA]</scope>
    <source>
        <strain evidence="7 8">XMNu-373</strain>
    </source>
</reference>
<dbReference type="InterPro" id="IPR050090">
    <property type="entry name" value="Tyrosine_recombinase_XerCD"/>
</dbReference>
<keyword evidence="8" id="KW-1185">Reference proteome</keyword>
<dbReference type="PANTHER" id="PTHR30349">
    <property type="entry name" value="PHAGE INTEGRASE-RELATED"/>
    <property type="match status" value="1"/>
</dbReference>
<dbReference type="EMBL" id="WLZY01000016">
    <property type="protein sequence ID" value="NDL60979.1"/>
    <property type="molecule type" value="Genomic_DNA"/>
</dbReference>
<comment type="caution">
    <text evidence="7">The sequence shown here is derived from an EMBL/GenBank/DDBJ whole genome shotgun (WGS) entry which is preliminary data.</text>
</comment>
<evidence type="ECO:0000313" key="8">
    <source>
        <dbReference type="Proteomes" id="UP000460435"/>
    </source>
</evidence>
<dbReference type="InterPro" id="IPR013762">
    <property type="entry name" value="Integrase-like_cat_sf"/>
</dbReference>
<evidence type="ECO:0000256" key="2">
    <source>
        <dbReference type="ARBA" id="ARBA00023125"/>
    </source>
</evidence>
<dbReference type="PROSITE" id="PS51898">
    <property type="entry name" value="TYR_RECOMBINASE"/>
    <property type="match status" value="1"/>
</dbReference>
<evidence type="ECO:0000259" key="6">
    <source>
        <dbReference type="PROSITE" id="PS51900"/>
    </source>
</evidence>
<organism evidence="7 8">
    <name type="scientific">Phytoactinopolyspora mesophila</name>
    <dbReference type="NCBI Taxonomy" id="2650750"/>
    <lineage>
        <taxon>Bacteria</taxon>
        <taxon>Bacillati</taxon>
        <taxon>Actinomycetota</taxon>
        <taxon>Actinomycetes</taxon>
        <taxon>Jiangellales</taxon>
        <taxon>Jiangellaceae</taxon>
        <taxon>Phytoactinopolyspora</taxon>
    </lineage>
</organism>
<keyword evidence="1" id="KW-0229">DNA integration</keyword>
<dbReference type="InterPro" id="IPR010998">
    <property type="entry name" value="Integrase_recombinase_N"/>
</dbReference>
<evidence type="ECO:0000256" key="1">
    <source>
        <dbReference type="ARBA" id="ARBA00022908"/>
    </source>
</evidence>
<name>A0A7K3MCC8_9ACTN</name>
<dbReference type="GO" id="GO:0015074">
    <property type="term" value="P:DNA integration"/>
    <property type="evidence" value="ECO:0007669"/>
    <property type="project" value="UniProtKB-KW"/>
</dbReference>
<accession>A0A7K3MCC8</accession>
<dbReference type="InterPro" id="IPR004107">
    <property type="entry name" value="Integrase_SAM-like_N"/>
</dbReference>
<dbReference type="Pfam" id="PF00589">
    <property type="entry name" value="Phage_integrase"/>
    <property type="match status" value="1"/>
</dbReference>
<dbReference type="CDD" id="cd01189">
    <property type="entry name" value="INT_ICEBs1_C_like"/>
    <property type="match status" value="1"/>
</dbReference>
<dbReference type="InterPro" id="IPR044068">
    <property type="entry name" value="CB"/>
</dbReference>
<dbReference type="GO" id="GO:0006310">
    <property type="term" value="P:DNA recombination"/>
    <property type="evidence" value="ECO:0007669"/>
    <property type="project" value="UniProtKB-KW"/>
</dbReference>
<proteinExistence type="predicted"/>
<dbReference type="Pfam" id="PF14659">
    <property type="entry name" value="Phage_int_SAM_3"/>
    <property type="match status" value="1"/>
</dbReference>
<dbReference type="PANTHER" id="PTHR30349:SF91">
    <property type="entry name" value="INTA PROTEIN"/>
    <property type="match status" value="1"/>
</dbReference>
<evidence type="ECO:0000256" key="3">
    <source>
        <dbReference type="ARBA" id="ARBA00023172"/>
    </source>
</evidence>
<feature type="domain" description="Tyr recombinase" evidence="5">
    <location>
        <begin position="203"/>
        <end position="403"/>
    </location>
</feature>
<gene>
    <name evidence="7" type="ORF">F7O44_28275</name>
</gene>
<dbReference type="InterPro" id="IPR002104">
    <property type="entry name" value="Integrase_catalytic"/>
</dbReference>
<dbReference type="InterPro" id="IPR011010">
    <property type="entry name" value="DNA_brk_join_enz"/>
</dbReference>
<evidence type="ECO:0000313" key="7">
    <source>
        <dbReference type="EMBL" id="NDL60979.1"/>
    </source>
</evidence>
<dbReference type="Gene3D" id="1.10.443.10">
    <property type="entry name" value="Intergrase catalytic core"/>
    <property type="match status" value="1"/>
</dbReference>
<protein>
    <submittedName>
        <fullName evidence="7">Tyrosine-type recombinase/integrase</fullName>
    </submittedName>
</protein>
<dbReference type="GO" id="GO:0003677">
    <property type="term" value="F:DNA binding"/>
    <property type="evidence" value="ECO:0007669"/>
    <property type="project" value="UniProtKB-UniRule"/>
</dbReference>
<dbReference type="Gene3D" id="1.10.150.130">
    <property type="match status" value="1"/>
</dbReference>
<evidence type="ECO:0000259" key="5">
    <source>
        <dbReference type="PROSITE" id="PS51898"/>
    </source>
</evidence>
<dbReference type="PROSITE" id="PS51900">
    <property type="entry name" value="CB"/>
    <property type="match status" value="1"/>
</dbReference>
<dbReference type="Proteomes" id="UP000460435">
    <property type="component" value="Unassembled WGS sequence"/>
</dbReference>
<keyword evidence="3" id="KW-0233">DNA recombination</keyword>
<dbReference type="SUPFAM" id="SSF56349">
    <property type="entry name" value="DNA breaking-rejoining enzymes"/>
    <property type="match status" value="1"/>
</dbReference>
<evidence type="ECO:0000256" key="4">
    <source>
        <dbReference type="PROSITE-ProRule" id="PRU01248"/>
    </source>
</evidence>
<keyword evidence="2 4" id="KW-0238">DNA-binding</keyword>
<dbReference type="AlphaFoldDB" id="A0A7K3MCC8"/>
<feature type="domain" description="Core-binding (CB)" evidence="6">
    <location>
        <begin position="67"/>
        <end position="182"/>
    </location>
</feature>
<dbReference type="RefSeq" id="WP_162453696.1">
    <property type="nucleotide sequence ID" value="NZ_WLZY01000016.1"/>
</dbReference>